<keyword evidence="1" id="KW-1133">Transmembrane helix</keyword>
<dbReference type="AlphaFoldDB" id="A0A1T4RSZ7"/>
<evidence type="ECO:0000313" key="3">
    <source>
        <dbReference type="Proteomes" id="UP000190834"/>
    </source>
</evidence>
<feature type="transmembrane region" description="Helical" evidence="1">
    <location>
        <begin position="186"/>
        <end position="201"/>
    </location>
</feature>
<protein>
    <submittedName>
        <fullName evidence="2">Uncharacterized protein</fullName>
    </submittedName>
</protein>
<feature type="transmembrane region" description="Helical" evidence="1">
    <location>
        <begin position="45"/>
        <end position="63"/>
    </location>
</feature>
<feature type="transmembrane region" description="Helical" evidence="1">
    <location>
        <begin position="140"/>
        <end position="166"/>
    </location>
</feature>
<dbReference type="RefSeq" id="WP_078927149.1">
    <property type="nucleotide sequence ID" value="NZ_FUXB01000015.1"/>
</dbReference>
<gene>
    <name evidence="2" type="ORF">SAMN02745782_02795</name>
</gene>
<dbReference type="OrthoDB" id="1425700at2"/>
<name>A0A1T4RSZ7_VIBCI</name>
<evidence type="ECO:0000256" key="1">
    <source>
        <dbReference type="SAM" id="Phobius"/>
    </source>
</evidence>
<organism evidence="2 3">
    <name type="scientific">Vibrio cincinnatiensis DSM 19608</name>
    <dbReference type="NCBI Taxonomy" id="1123491"/>
    <lineage>
        <taxon>Bacteria</taxon>
        <taxon>Pseudomonadati</taxon>
        <taxon>Pseudomonadota</taxon>
        <taxon>Gammaproteobacteria</taxon>
        <taxon>Vibrionales</taxon>
        <taxon>Vibrionaceae</taxon>
        <taxon>Vibrio</taxon>
    </lineage>
</organism>
<keyword evidence="1" id="KW-0472">Membrane</keyword>
<evidence type="ECO:0000313" key="2">
    <source>
        <dbReference type="EMBL" id="SKA18878.1"/>
    </source>
</evidence>
<dbReference type="GeneID" id="70582482"/>
<feature type="transmembrane region" description="Helical" evidence="1">
    <location>
        <begin position="98"/>
        <end position="119"/>
    </location>
</feature>
<feature type="transmembrane region" description="Helical" evidence="1">
    <location>
        <begin position="12"/>
        <end position="33"/>
    </location>
</feature>
<accession>A0A1T4RSZ7</accession>
<keyword evidence="1" id="KW-0812">Transmembrane</keyword>
<proteinExistence type="predicted"/>
<sequence>MRQLTAWQTVQRHILEALLLTFLTLLAPIMVYVDLNIFQHGVPEIGATEITQELFALISALLFTKLAYKLPQARGFYTLVAGFFLCIVIRELDQFFDLLWHGFWVIPALFCALFSIGYAKFRCQGTVLKPMADFTQTKAYPFLLIGLLILLIFSRVFGSGSLFWIGIMGDAYEHGFKNALQEGLELLGYGFIFYSACLSFVKNRS</sequence>
<keyword evidence="3" id="KW-1185">Reference proteome</keyword>
<feature type="transmembrane region" description="Helical" evidence="1">
    <location>
        <begin position="75"/>
        <end position="92"/>
    </location>
</feature>
<dbReference type="STRING" id="1123491.SAMN02745782_02795"/>
<reference evidence="3" key="1">
    <citation type="submission" date="2017-02" db="EMBL/GenBank/DDBJ databases">
        <authorList>
            <person name="Varghese N."/>
            <person name="Submissions S."/>
        </authorList>
    </citation>
    <scope>NUCLEOTIDE SEQUENCE [LARGE SCALE GENOMIC DNA]</scope>
    <source>
        <strain evidence="3">DSM 19608</strain>
    </source>
</reference>
<dbReference type="EMBL" id="FUXB01000015">
    <property type="protein sequence ID" value="SKA18878.1"/>
    <property type="molecule type" value="Genomic_DNA"/>
</dbReference>
<dbReference type="Proteomes" id="UP000190834">
    <property type="component" value="Unassembled WGS sequence"/>
</dbReference>